<dbReference type="EMBL" id="LANT01000004">
    <property type="protein sequence ID" value="KJV65798.1"/>
    <property type="molecule type" value="Genomic_DNA"/>
</dbReference>
<gene>
    <name evidence="1" type="ORF">EPHNCH_0804</name>
</gene>
<organism evidence="1 2">
    <name type="scientific">Anaplasma phagocytophilum str. NCH-1</name>
    <dbReference type="NCBI Taxonomy" id="1359161"/>
    <lineage>
        <taxon>Bacteria</taxon>
        <taxon>Pseudomonadati</taxon>
        <taxon>Pseudomonadota</taxon>
        <taxon>Alphaproteobacteria</taxon>
        <taxon>Rickettsiales</taxon>
        <taxon>Anaplasmataceae</taxon>
        <taxon>Anaplasma</taxon>
        <taxon>phagocytophilum group</taxon>
    </lineage>
</organism>
<accession>A0A0F3NCJ3</accession>
<proteinExistence type="predicted"/>
<name>A0A0F3NCJ3_ANAPH</name>
<dbReference type="Proteomes" id="UP000033754">
    <property type="component" value="Unassembled WGS sequence"/>
</dbReference>
<evidence type="ECO:0000313" key="1">
    <source>
        <dbReference type="EMBL" id="KJV65798.1"/>
    </source>
</evidence>
<dbReference type="PATRIC" id="fig|1359161.3.peg.901"/>
<protein>
    <submittedName>
        <fullName evidence="1">Uncharacterized protein</fullName>
    </submittedName>
</protein>
<comment type="caution">
    <text evidence="1">The sequence shown here is derived from an EMBL/GenBank/DDBJ whole genome shotgun (WGS) entry which is preliminary data.</text>
</comment>
<reference evidence="1 2" key="1">
    <citation type="submission" date="2015-01" db="EMBL/GenBank/DDBJ databases">
        <title>Genome Sequencing of Rickettsiales.</title>
        <authorList>
            <person name="Daugherty S.C."/>
            <person name="Su Q."/>
            <person name="Abolude K."/>
            <person name="Beier-Sexton M."/>
            <person name="Carlyon J.A."/>
            <person name="Carter R."/>
            <person name="Day N.P."/>
            <person name="Dumler S.J."/>
            <person name="Dyachenko V."/>
            <person name="Godinez A."/>
            <person name="Kurtti T.J."/>
            <person name="Lichay M."/>
            <person name="Mullins K.E."/>
            <person name="Ott S."/>
            <person name="Pappas-Brown V."/>
            <person name="Paris D.H."/>
            <person name="Patel P."/>
            <person name="Richards A.L."/>
            <person name="Sadzewicz L."/>
            <person name="Sears K."/>
            <person name="Seidman D."/>
            <person name="Sengamalay N."/>
            <person name="Stenos J."/>
            <person name="Tallon L.J."/>
            <person name="Vincent G."/>
            <person name="Fraser C.M."/>
            <person name="Munderloh U."/>
            <person name="Dunning-Hotopp J.C."/>
        </authorList>
    </citation>
    <scope>NUCLEOTIDE SEQUENCE [LARGE SCALE GENOMIC DNA]</scope>
    <source>
        <strain evidence="1 2">NCH-1</strain>
    </source>
</reference>
<dbReference type="AlphaFoldDB" id="A0A0F3NCJ3"/>
<sequence>MAIMKFSSRNTFEDVKAEFTTNRKNSKSARSWHRSATE</sequence>
<evidence type="ECO:0000313" key="2">
    <source>
        <dbReference type="Proteomes" id="UP000033754"/>
    </source>
</evidence>